<evidence type="ECO:0000259" key="2">
    <source>
        <dbReference type="PROSITE" id="PS51677"/>
    </source>
</evidence>
<evidence type="ECO:0000313" key="4">
    <source>
        <dbReference type="Proteomes" id="UP001596142"/>
    </source>
</evidence>
<dbReference type="InterPro" id="IPR007253">
    <property type="entry name" value="Cell_wall-bd_2"/>
</dbReference>
<dbReference type="Proteomes" id="UP001596142">
    <property type="component" value="Unassembled WGS sequence"/>
</dbReference>
<reference evidence="4" key="1">
    <citation type="journal article" date="2019" name="Int. J. Syst. Evol. Microbiol.">
        <title>The Global Catalogue of Microorganisms (GCM) 10K type strain sequencing project: providing services to taxonomists for standard genome sequencing and annotation.</title>
        <authorList>
            <consortium name="The Broad Institute Genomics Platform"/>
            <consortium name="The Broad Institute Genome Sequencing Center for Infectious Disease"/>
            <person name="Wu L."/>
            <person name="Ma J."/>
        </authorList>
    </citation>
    <scope>NUCLEOTIDE SEQUENCE [LARGE SCALE GENOMIC DNA]</scope>
    <source>
        <strain evidence="4">CECT 7184</strain>
    </source>
</reference>
<evidence type="ECO:0000313" key="3">
    <source>
        <dbReference type="EMBL" id="MFC5711469.1"/>
    </source>
</evidence>
<organism evidence="3 4">
    <name type="scientific">Thalassorhabdus alkalitolerans</name>
    <dbReference type="NCBI Taxonomy" id="2282697"/>
    <lineage>
        <taxon>Bacteria</taxon>
        <taxon>Bacillati</taxon>
        <taxon>Bacillota</taxon>
        <taxon>Bacilli</taxon>
        <taxon>Bacillales</taxon>
        <taxon>Bacillaceae</taxon>
        <taxon>Thalassorhabdus</taxon>
    </lineage>
</organism>
<dbReference type="Gene3D" id="3.40.50.12090">
    <property type="match status" value="2"/>
</dbReference>
<feature type="domain" description="NodB homology" evidence="2">
    <location>
        <begin position="408"/>
        <end position="580"/>
    </location>
</feature>
<keyword evidence="4" id="KW-1185">Reference proteome</keyword>
<dbReference type="Pfam" id="PF04122">
    <property type="entry name" value="CW_binding_2"/>
    <property type="match status" value="3"/>
</dbReference>
<dbReference type="CDD" id="cd10966">
    <property type="entry name" value="CE4_yadE_5s"/>
    <property type="match status" value="1"/>
</dbReference>
<dbReference type="PROSITE" id="PS51677">
    <property type="entry name" value="NODB"/>
    <property type="match status" value="1"/>
</dbReference>
<dbReference type="PANTHER" id="PTHR34216:SF7">
    <property type="entry name" value="POLY-BETA-1,6-N-ACETYL-D-GLUCOSAMINE N-DEACETYLASE"/>
    <property type="match status" value="1"/>
</dbReference>
<sequence>MIKIYKFTAPFIFSFLLFFSIVHMTEAGYLDFERVAGENRVETSVKVSHKGWPEGLEHPEKAVILARADDPADALSAASISGVKDAPILLTNTNRVPAAVVTELKRLGTEKVYLLGGEQAISSAVESELNSQGYSVQRLKGDNRFETAAEINQQSGVDLNGKAFLANGSTMADALSASGMSAVQQIPIYLTREKELPVDIPEGIEEIYIFGGEAVVNESIEKKLKDKGHMVTRIDGTNRFDTNIKGIKELQPDSDNHIIVRGTSTNTTKQDFPDAVTAAGLAHRTNASVLLTHHDRAAQELKAHMGTINSYYYILGGQNALPYPVIGALGLTLPEFSAEVQVLTYHHIIDENDISSRLYRDNGNLHNTIVLKHEFDKQMKALHENNFHSISLKDLEEFVKGNRKVYKNSVLITFDDGYKNNFLHAYPSMKQYGFTAANFIITNRITQDTQQYAYETRNQYFSWDEIAMASDVFEYGSHTHAFHTTEPNGQAFLLSKTRNEIRDDVKESLRLLGNGTTAFAYPYGAFNSTSIQALREAGITMSFTVRSGKVNPGDDLMRLNRTSIRPFHDVNDFQRIVGIK</sequence>
<dbReference type="EMBL" id="JBHSOZ010000002">
    <property type="protein sequence ID" value="MFC5711469.1"/>
    <property type="molecule type" value="Genomic_DNA"/>
</dbReference>
<keyword evidence="1" id="KW-0732">Signal</keyword>
<evidence type="ECO:0000256" key="1">
    <source>
        <dbReference type="ARBA" id="ARBA00022729"/>
    </source>
</evidence>
<dbReference type="RefSeq" id="WP_385937769.1">
    <property type="nucleotide sequence ID" value="NZ_JBHSOZ010000002.1"/>
</dbReference>
<name>A0ABW0YMY7_9BACI</name>
<protein>
    <submittedName>
        <fullName evidence="3">Cell wall-binding repeat-containing protein</fullName>
    </submittedName>
</protein>
<proteinExistence type="predicted"/>
<comment type="caution">
    <text evidence="3">The sequence shown here is derived from an EMBL/GenBank/DDBJ whole genome shotgun (WGS) entry which is preliminary data.</text>
</comment>
<dbReference type="PANTHER" id="PTHR34216">
    <property type="match status" value="1"/>
</dbReference>
<dbReference type="InterPro" id="IPR011330">
    <property type="entry name" value="Glyco_hydro/deAcase_b/a-brl"/>
</dbReference>
<gene>
    <name evidence="3" type="ORF">ACFPU1_01600</name>
</gene>
<dbReference type="InterPro" id="IPR051398">
    <property type="entry name" value="Polysacch_Deacetylase"/>
</dbReference>
<dbReference type="Gene3D" id="3.20.20.370">
    <property type="entry name" value="Glycoside hydrolase/deacetylase"/>
    <property type="match status" value="1"/>
</dbReference>
<dbReference type="Pfam" id="PF01522">
    <property type="entry name" value="Polysacc_deac_1"/>
    <property type="match status" value="1"/>
</dbReference>
<accession>A0ABW0YMY7</accession>
<dbReference type="SUPFAM" id="SSF88713">
    <property type="entry name" value="Glycoside hydrolase/deacetylase"/>
    <property type="match status" value="1"/>
</dbReference>
<dbReference type="InterPro" id="IPR002509">
    <property type="entry name" value="NODB_dom"/>
</dbReference>